<name>A0ACC1HSG5_9FUNG</name>
<reference evidence="1" key="1">
    <citation type="submission" date="2022-06" db="EMBL/GenBank/DDBJ databases">
        <title>Phylogenomic reconstructions and comparative analyses of Kickxellomycotina fungi.</title>
        <authorList>
            <person name="Reynolds N.K."/>
            <person name="Stajich J.E."/>
            <person name="Barry K."/>
            <person name="Grigoriev I.V."/>
            <person name="Crous P."/>
            <person name="Smith M.E."/>
        </authorList>
    </citation>
    <scope>NUCLEOTIDE SEQUENCE</scope>
    <source>
        <strain evidence="1">RSA 2271</strain>
    </source>
</reference>
<protein>
    <submittedName>
        <fullName evidence="1">Uncharacterized protein</fullName>
    </submittedName>
</protein>
<comment type="caution">
    <text evidence="1">The sequence shown here is derived from an EMBL/GenBank/DDBJ whole genome shotgun (WGS) entry which is preliminary data.</text>
</comment>
<proteinExistence type="predicted"/>
<keyword evidence="2" id="KW-1185">Reference proteome</keyword>
<sequence length="672" mass="73618">MSGFSELVGAGAAECATGNPISGLMKQFDRDRSLEQASTISSRYIDRYGPVHAGPSSSKQAFRQAFRPNVPGPSAALAGTDRMADEFHRQMHAPHQAGASAFDFQDFQRELSGAAKVGPGPASANWIDDFARHAAAPPSQSYAEFEKVFQHHMRHPPPVPISATAPHISNWSAEFARLHASGPALHPGMVAAIPAPPLNQDDALKRAFAEARLHAVQSQPASATVSSAASSDRDKLARLAGKVLGSVEDTANPKFKTSEFFGLMKKLRDGDVVIHENKIAESTSGVGDWATEFSTIGSGSKGKQADPTSWAAEFGQRVEGLTNQAGLAKSGDPTIWSEEFAKSKEKDWAEEFEATLEGPHKDIPVAASPRDWAEEFKHKEEMAAMDEAFNNATGGEQDWVAQYRKNIAPLLDEHDEEWEGVQKAWETHHAGAMGYRATDPALNMYSFQRENPFEQRSLAELTATIEQIQRDPTSASLGDAILALEAKVHQEPQDAKAWTLLGIKQQENEQEQAAIAALRKAISIDPDALDAHIALAVSYTNENYHADAYDELHEWIARHPKYRSVIPPDAAERMQSPAGRKEYVQDLYLQAARMAPGQEWDPDVQVALGVLFNISEEYEKAIDCFRAALSKRPSDYVIWNKLGATLANARRAPEATDAYFKALELQPSYIRA</sequence>
<gene>
    <name evidence="1" type="ORF">EV182_002980</name>
</gene>
<evidence type="ECO:0000313" key="1">
    <source>
        <dbReference type="EMBL" id="KAJ1678975.1"/>
    </source>
</evidence>
<evidence type="ECO:0000313" key="2">
    <source>
        <dbReference type="Proteomes" id="UP001145114"/>
    </source>
</evidence>
<organism evidence="1 2">
    <name type="scientific">Spiromyces aspiralis</name>
    <dbReference type="NCBI Taxonomy" id="68401"/>
    <lineage>
        <taxon>Eukaryota</taxon>
        <taxon>Fungi</taxon>
        <taxon>Fungi incertae sedis</taxon>
        <taxon>Zoopagomycota</taxon>
        <taxon>Kickxellomycotina</taxon>
        <taxon>Kickxellomycetes</taxon>
        <taxon>Kickxellales</taxon>
        <taxon>Kickxellaceae</taxon>
        <taxon>Spiromyces</taxon>
    </lineage>
</organism>
<dbReference type="EMBL" id="JAMZIH010000697">
    <property type="protein sequence ID" value="KAJ1678975.1"/>
    <property type="molecule type" value="Genomic_DNA"/>
</dbReference>
<feature type="non-terminal residue" evidence="1">
    <location>
        <position position="672"/>
    </location>
</feature>
<accession>A0ACC1HSG5</accession>
<dbReference type="Proteomes" id="UP001145114">
    <property type="component" value="Unassembled WGS sequence"/>
</dbReference>